<proteinExistence type="predicted"/>
<comment type="caution">
    <text evidence="1">The sequence shown here is derived from an EMBL/GenBank/DDBJ whole genome shotgun (WGS) entry which is preliminary data.</text>
</comment>
<evidence type="ECO:0000313" key="1">
    <source>
        <dbReference type="EMBL" id="RAZ65460.1"/>
    </source>
</evidence>
<gene>
    <name evidence="1" type="ORF">DP202_16805</name>
</gene>
<name>A0A330GCY7_ENTCL</name>
<protein>
    <submittedName>
        <fullName evidence="1">Uncharacterized protein</fullName>
    </submittedName>
</protein>
<sequence>MKISQEKYTALLPLIRSTPGFYEEKVLPNSYTQKFSFKSGFACCISRNDKNTDLSVHFEKEGVDSVAHLAILTAIQ</sequence>
<dbReference type="EMBL" id="QMDH01000030">
    <property type="protein sequence ID" value="RAZ65460.1"/>
    <property type="molecule type" value="Genomic_DNA"/>
</dbReference>
<organism evidence="1 2">
    <name type="scientific">Enterobacter cloacae</name>
    <dbReference type="NCBI Taxonomy" id="550"/>
    <lineage>
        <taxon>Bacteria</taxon>
        <taxon>Pseudomonadati</taxon>
        <taxon>Pseudomonadota</taxon>
        <taxon>Gammaproteobacteria</taxon>
        <taxon>Enterobacterales</taxon>
        <taxon>Enterobacteriaceae</taxon>
        <taxon>Enterobacter</taxon>
        <taxon>Enterobacter cloacae complex</taxon>
    </lineage>
</organism>
<dbReference type="Proteomes" id="UP000251576">
    <property type="component" value="Unassembled WGS sequence"/>
</dbReference>
<dbReference type="AlphaFoldDB" id="A0A330GCY7"/>
<reference evidence="1 2" key="1">
    <citation type="submission" date="2018-06" db="EMBL/GenBank/DDBJ databases">
        <title>ACT-28, a chromosomally-encoded AmpC with carbapenemase activity from Enterobacter kobei.</title>
        <authorList>
            <person name="Jousset A.B."/>
            <person name="Oueslati S."/>
            <person name="Bernabeu S."/>
            <person name="Takissian J."/>
            <person name="Creton E."/>
            <person name="Vogel A."/>
            <person name="Cotellon G."/>
            <person name="Bonnin R.A."/>
            <person name="Dortet L."/>
            <person name="Naas T."/>
        </authorList>
    </citation>
    <scope>NUCLEOTIDE SEQUENCE [LARGE SCALE GENOMIC DNA]</scope>
    <source>
        <strain evidence="1 2">99B3</strain>
    </source>
</reference>
<accession>A0A330GCY7</accession>
<evidence type="ECO:0000313" key="2">
    <source>
        <dbReference type="Proteomes" id="UP000251576"/>
    </source>
</evidence>